<evidence type="ECO:0000256" key="1">
    <source>
        <dbReference type="ARBA" id="ARBA00004496"/>
    </source>
</evidence>
<accession>A0A8B6GA44</accession>
<dbReference type="EMBL" id="UYJE01008110">
    <property type="protein sequence ID" value="VDI61148.1"/>
    <property type="molecule type" value="Genomic_DNA"/>
</dbReference>
<feature type="compositionally biased region" description="Polar residues" evidence="4">
    <location>
        <begin position="994"/>
        <end position="1009"/>
    </location>
</feature>
<gene>
    <name evidence="6" type="ORF">MGAL_10B043425</name>
</gene>
<dbReference type="OrthoDB" id="10038586at2759"/>
<dbReference type="GO" id="GO:0060271">
    <property type="term" value="P:cilium assembly"/>
    <property type="evidence" value="ECO:0007669"/>
    <property type="project" value="InterPro"/>
</dbReference>
<dbReference type="Pfam" id="PF19032">
    <property type="entry name" value="Intu_longin_2"/>
    <property type="match status" value="1"/>
</dbReference>
<keyword evidence="2" id="KW-0217">Developmental protein</keyword>
<dbReference type="InterPro" id="IPR043988">
    <property type="entry name" value="CCZ1/INTU_longin_2"/>
</dbReference>
<feature type="compositionally biased region" description="Polar residues" evidence="4">
    <location>
        <begin position="1046"/>
        <end position="1057"/>
    </location>
</feature>
<name>A0A8B6GA44_MYTGA</name>
<feature type="domain" description="WSC" evidence="5">
    <location>
        <begin position="1"/>
        <end position="78"/>
    </location>
</feature>
<dbReference type="GO" id="GO:0001736">
    <property type="term" value="P:establishment of planar polarity"/>
    <property type="evidence" value="ECO:0007669"/>
    <property type="project" value="InterPro"/>
</dbReference>
<dbReference type="GO" id="GO:0005929">
    <property type="term" value="C:cilium"/>
    <property type="evidence" value="ECO:0007669"/>
    <property type="project" value="TreeGrafter"/>
</dbReference>
<evidence type="ECO:0000313" key="6">
    <source>
        <dbReference type="EMBL" id="VDI61148.1"/>
    </source>
</evidence>
<dbReference type="InterPro" id="IPR002889">
    <property type="entry name" value="WSC_carb-bd"/>
</dbReference>
<evidence type="ECO:0000313" key="7">
    <source>
        <dbReference type="Proteomes" id="UP000596742"/>
    </source>
</evidence>
<dbReference type="GO" id="GO:0007399">
    <property type="term" value="P:nervous system development"/>
    <property type="evidence" value="ECO:0007669"/>
    <property type="project" value="TreeGrafter"/>
</dbReference>
<evidence type="ECO:0000256" key="3">
    <source>
        <dbReference type="ARBA" id="ARBA00022490"/>
    </source>
</evidence>
<dbReference type="AlphaFoldDB" id="A0A8B6GA44"/>
<evidence type="ECO:0000259" key="5">
    <source>
        <dbReference type="PROSITE" id="PS51212"/>
    </source>
</evidence>
<feature type="region of interest" description="Disordered" evidence="4">
    <location>
        <begin position="876"/>
        <end position="902"/>
    </location>
</feature>
<feature type="region of interest" description="Disordered" evidence="4">
    <location>
        <begin position="705"/>
        <end position="769"/>
    </location>
</feature>
<sequence>MLRSRIIKHIAHLTLEKCRKLCRGYTFLGLQYSNECFCGNTIDSANHRPAPERECNMKCSGENRMCGAGDRNSVYRGCRVKNAGFMMLILFPVYKMFGLKVPVCQSIGSSEFDSIKTILSNSSFSKPGNSSCPETDEKGNIFYVEIAEKCKQLKIRNSHESSIDDVGYGTDNEVNNIHNIVNQQITSPNGNPLSKGCHIANCRCNQNDDSLEFHRMDNLVQFKIPIKHVNIAKILGDTPKPHSYVGRVLCKDLFGIIPGHFKSTKCSNHRLCVRGLDPTRDILKKKNIQIGDCLRLVNGQEITWNNIDEVFTRLCSSSEAFFVVQQVSKKSSKPNHHQILKKTITKDSGIVQLLPKQEDITLGKQGADNLHAVMYVDLEKLNSENNNKDEDLLFQFPEKCSGLSGMRGAFVTIYSSLAEISPSSTNRSTFMYNNNLMNASYHKEENNLLIVIFQQDRIHPLLLPKVVQNLIRVIRVQYNSLHEAFSHQDNHPSISALLTSVLHQMDTSTSSVDVDQCSSCSNTVQYLHLDSVFNDSIDRLVTGWEAPDCKEMSESYYGCRRTYTVLGSCLFYKDSLICNHLPHDDLLDIYLYLKYQHIMSVCCRETVQTTVIWREIFPTRQFYNLPEEEPFGYTEPVSARWVWLFVAYKHTILCSMLETNGYHTRPDVILDPDPFLIDQAKATLMQIFNLNMYKQMDHCTQATQKRSRIKRKADFDEDSNSSLHMVSDTEEEFNEREKKTFSDDEPDNEDNDTNSVHSEENVRPFQGLVSGKTGKIRKEFVDEEAELSGSEYDSDENIDLAEEDDIMEAELGDADVTATEDELRDQVGRAHLKQLIDDDKRELMRFQEMYLPDGDLHSDAGRLRRFKWSGIDDDTQQDMFYDQSDEEKEDEEGEEAKWRKDRFEREKWLQEQQMENEKGEDEDSQFLKLGKVFLKRRDSDSTLIKKPEPAPAKTGKQSTALPVPKLSSSQRRGSFLCRDKDTLAKIANMAKPTVNPSGARSSGKFTFQVISPDKDSQAMPAPDKPKVKRSTSMQPAAKKPKLERSASFSQSSIFNHL</sequence>
<keyword evidence="7" id="KW-1185">Reference proteome</keyword>
<dbReference type="PANTHER" id="PTHR21082:SF4">
    <property type="entry name" value="PROTEIN INTURNED"/>
    <property type="match status" value="1"/>
</dbReference>
<feature type="region of interest" description="Disordered" evidence="4">
    <location>
        <begin position="938"/>
        <end position="974"/>
    </location>
</feature>
<dbReference type="PROSITE" id="PS51212">
    <property type="entry name" value="WSC"/>
    <property type="match status" value="1"/>
</dbReference>
<organism evidence="6 7">
    <name type="scientific">Mytilus galloprovincialis</name>
    <name type="common">Mediterranean mussel</name>
    <dbReference type="NCBI Taxonomy" id="29158"/>
    <lineage>
        <taxon>Eukaryota</taxon>
        <taxon>Metazoa</taxon>
        <taxon>Spiralia</taxon>
        <taxon>Lophotrochozoa</taxon>
        <taxon>Mollusca</taxon>
        <taxon>Bivalvia</taxon>
        <taxon>Autobranchia</taxon>
        <taxon>Pteriomorphia</taxon>
        <taxon>Mytilida</taxon>
        <taxon>Mytiloidea</taxon>
        <taxon>Mytilidae</taxon>
        <taxon>Mytilinae</taxon>
        <taxon>Mytilus</taxon>
    </lineage>
</organism>
<feature type="compositionally biased region" description="Acidic residues" evidence="4">
    <location>
        <begin position="883"/>
        <end position="894"/>
    </location>
</feature>
<comment type="subcellular location">
    <subcellularLocation>
        <location evidence="1">Cytoplasm</location>
    </subcellularLocation>
</comment>
<keyword evidence="3" id="KW-0963">Cytoplasm</keyword>
<dbReference type="GO" id="GO:0016192">
    <property type="term" value="P:vesicle-mediated transport"/>
    <property type="evidence" value="ECO:0007669"/>
    <property type="project" value="InterPro"/>
</dbReference>
<evidence type="ECO:0000256" key="4">
    <source>
        <dbReference type="SAM" id="MobiDB-lite"/>
    </source>
</evidence>
<feature type="compositionally biased region" description="Basic and acidic residues" evidence="4">
    <location>
        <begin position="938"/>
        <end position="948"/>
    </location>
</feature>
<dbReference type="InterPro" id="IPR043987">
    <property type="entry name" value="CCZ1/INTU/HSP4_longin_1"/>
</dbReference>
<dbReference type="PANTHER" id="PTHR21082">
    <property type="entry name" value="PROTEIN INTURNED"/>
    <property type="match status" value="1"/>
</dbReference>
<comment type="caution">
    <text evidence="6">The sequence shown here is derived from an EMBL/GenBank/DDBJ whole genome shotgun (WGS) entry which is preliminary data.</text>
</comment>
<feature type="compositionally biased region" description="Polar residues" evidence="4">
    <location>
        <begin position="955"/>
        <end position="972"/>
    </location>
</feature>
<dbReference type="Pfam" id="PF01822">
    <property type="entry name" value="WSC"/>
    <property type="match status" value="1"/>
</dbReference>
<feature type="compositionally biased region" description="Acidic residues" evidence="4">
    <location>
        <begin position="743"/>
        <end position="752"/>
    </location>
</feature>
<dbReference type="Proteomes" id="UP000596742">
    <property type="component" value="Unassembled WGS sequence"/>
</dbReference>
<feature type="region of interest" description="Disordered" evidence="4">
    <location>
        <begin position="992"/>
        <end position="1057"/>
    </location>
</feature>
<dbReference type="GO" id="GO:0005737">
    <property type="term" value="C:cytoplasm"/>
    <property type="evidence" value="ECO:0007669"/>
    <property type="project" value="UniProtKB-SubCell"/>
</dbReference>
<dbReference type="InterPro" id="IPR039151">
    <property type="entry name" value="INTU"/>
</dbReference>
<evidence type="ECO:0000256" key="2">
    <source>
        <dbReference type="ARBA" id="ARBA00022473"/>
    </source>
</evidence>
<dbReference type="SMART" id="SM00321">
    <property type="entry name" value="WSC"/>
    <property type="match status" value="1"/>
</dbReference>
<protein>
    <recommendedName>
        <fullName evidence="5">WSC domain-containing protein</fullName>
    </recommendedName>
</protein>
<dbReference type="Pfam" id="PF19031">
    <property type="entry name" value="Intu_longin_1"/>
    <property type="match status" value="1"/>
</dbReference>
<proteinExistence type="predicted"/>
<reference evidence="6" key="1">
    <citation type="submission" date="2018-11" db="EMBL/GenBank/DDBJ databases">
        <authorList>
            <person name="Alioto T."/>
            <person name="Alioto T."/>
        </authorList>
    </citation>
    <scope>NUCLEOTIDE SEQUENCE</scope>
</reference>